<evidence type="ECO:0008006" key="4">
    <source>
        <dbReference type="Google" id="ProtNLM"/>
    </source>
</evidence>
<keyword evidence="2" id="KW-1133">Transmembrane helix</keyword>
<protein>
    <recommendedName>
        <fullName evidence="4">Transmembrane protein</fullName>
    </recommendedName>
</protein>
<accession>A0A2U8GIQ3</accession>
<dbReference type="EMBL" id="MF276981">
    <property type="protein sequence ID" value="AWI68534.1"/>
    <property type="molecule type" value="Genomic_DNA"/>
</dbReference>
<keyword evidence="3" id="KW-0150">Chloroplast</keyword>
<keyword evidence="3" id="KW-0934">Plastid</keyword>
<evidence type="ECO:0000256" key="2">
    <source>
        <dbReference type="SAM" id="Phobius"/>
    </source>
</evidence>
<keyword evidence="2" id="KW-0472">Membrane</keyword>
<name>A0A2U8GIQ3_PEDDU</name>
<dbReference type="AlphaFoldDB" id="A0A2U8GIQ3"/>
<geneLocation type="chloroplast" evidence="3"/>
<feature type="compositionally biased region" description="Basic and acidic residues" evidence="1">
    <location>
        <begin position="127"/>
        <end position="145"/>
    </location>
</feature>
<reference evidence="3" key="1">
    <citation type="journal article" date="2018" name="Am. J. Bot.">
        <title>Organellar phylogenomics inform systematics in the green algal family Hydrodictyaceae (Chlorophyceae) and provide clues to the complex evolutionary history of plastid genomes in the green algal tree of life.</title>
        <authorList>
            <person name="McManus H.A."/>
            <person name="Fucikova K."/>
            <person name="Lewis P.O."/>
            <person name="Lewis L.A."/>
            <person name="Karol K.G."/>
        </authorList>
    </citation>
    <scope>NUCLEOTIDE SEQUENCE</scope>
</reference>
<keyword evidence="2" id="KW-0812">Transmembrane</keyword>
<evidence type="ECO:0000313" key="3">
    <source>
        <dbReference type="EMBL" id="AWI68534.1"/>
    </source>
</evidence>
<feature type="transmembrane region" description="Helical" evidence="2">
    <location>
        <begin position="6"/>
        <end position="32"/>
    </location>
</feature>
<evidence type="ECO:0000256" key="1">
    <source>
        <dbReference type="SAM" id="MobiDB-lite"/>
    </source>
</evidence>
<sequence>MVFVLFLFFILKKISFVFIHCIFLFSFFYYFFASLQQKLSFFTLALCFGFSVTRLRSVHLGYAFAPSPSVMSATEAKEAFCYLTFLSRASVLRLCKRSRSEGFAEDAQAHRLRRRRASTRFFGRASSLRERSRSTEEAKEEEARQRMHGRRTK</sequence>
<feature type="region of interest" description="Disordered" evidence="1">
    <location>
        <begin position="123"/>
        <end position="153"/>
    </location>
</feature>
<proteinExistence type="predicted"/>
<organism evidence="3">
    <name type="scientific">Pediastrum duplex</name>
    <name type="common">Green alga</name>
    <dbReference type="NCBI Taxonomy" id="3105"/>
    <lineage>
        <taxon>Eukaryota</taxon>
        <taxon>Viridiplantae</taxon>
        <taxon>Chlorophyta</taxon>
        <taxon>core chlorophytes</taxon>
        <taxon>Chlorophyceae</taxon>
        <taxon>CS clade</taxon>
        <taxon>Sphaeropleales</taxon>
        <taxon>Hydrodictyaceae</taxon>
        <taxon>Pediastrum</taxon>
    </lineage>
</organism>